<comment type="subcellular location">
    <subcellularLocation>
        <location evidence="1">Cell membrane</location>
        <topology evidence="1">Peripheral membrane protein</topology>
        <orientation evidence="1">Cytoplasmic side</orientation>
    </subcellularLocation>
</comment>
<keyword evidence="5" id="KW-0472">Membrane</keyword>
<dbReference type="PIRSF" id="PIRSF031043">
    <property type="entry name" value="UCP031043"/>
    <property type="match status" value="1"/>
</dbReference>
<dbReference type="GO" id="GO:0005886">
    <property type="term" value="C:plasma membrane"/>
    <property type="evidence" value="ECO:0007669"/>
    <property type="project" value="UniProtKB-SubCell"/>
</dbReference>
<dbReference type="Pfam" id="PF06136">
    <property type="entry name" value="SOK"/>
    <property type="match status" value="1"/>
</dbReference>
<evidence type="ECO:0000256" key="7">
    <source>
        <dbReference type="ARBA" id="ARBA00024211"/>
    </source>
</evidence>
<feature type="region of interest" description="Disordered" evidence="9">
    <location>
        <begin position="267"/>
        <end position="289"/>
    </location>
</feature>
<evidence type="ECO:0000256" key="4">
    <source>
        <dbReference type="ARBA" id="ARBA00022618"/>
    </source>
</evidence>
<gene>
    <name evidence="11" type="ORF">ZIOFF_020305</name>
</gene>
<dbReference type="AlphaFoldDB" id="A0A8J5H648"/>
<protein>
    <recommendedName>
        <fullName evidence="10">SOSEKI DIX-like domain-containing protein</fullName>
    </recommendedName>
</protein>
<organism evidence="11 12">
    <name type="scientific">Zingiber officinale</name>
    <name type="common">Ginger</name>
    <name type="synonym">Amomum zingiber</name>
    <dbReference type="NCBI Taxonomy" id="94328"/>
    <lineage>
        <taxon>Eukaryota</taxon>
        <taxon>Viridiplantae</taxon>
        <taxon>Streptophyta</taxon>
        <taxon>Embryophyta</taxon>
        <taxon>Tracheophyta</taxon>
        <taxon>Spermatophyta</taxon>
        <taxon>Magnoliopsida</taxon>
        <taxon>Liliopsida</taxon>
        <taxon>Zingiberales</taxon>
        <taxon>Zingiberaceae</taxon>
        <taxon>Zingiber</taxon>
    </lineage>
</organism>
<evidence type="ECO:0000313" key="12">
    <source>
        <dbReference type="Proteomes" id="UP000734854"/>
    </source>
</evidence>
<evidence type="ECO:0000256" key="8">
    <source>
        <dbReference type="ARBA" id="ARBA00046534"/>
    </source>
</evidence>
<dbReference type="GO" id="GO:0051301">
    <property type="term" value="P:cell division"/>
    <property type="evidence" value="ECO:0007669"/>
    <property type="project" value="UniProtKB-KW"/>
</dbReference>
<dbReference type="InterPro" id="IPR048351">
    <property type="entry name" value="SOK_DIX"/>
</dbReference>
<evidence type="ECO:0000256" key="1">
    <source>
        <dbReference type="ARBA" id="ARBA00004413"/>
    </source>
</evidence>
<comment type="similarity">
    <text evidence="7">Belongs to the SOSEKI family.</text>
</comment>
<name>A0A8J5H648_ZINOF</name>
<evidence type="ECO:0000259" key="10">
    <source>
        <dbReference type="Pfam" id="PF06136"/>
    </source>
</evidence>
<dbReference type="GO" id="GO:0051258">
    <property type="term" value="P:protein polymerization"/>
    <property type="evidence" value="ECO:0007669"/>
    <property type="project" value="UniProtKB-ARBA"/>
</dbReference>
<dbReference type="GO" id="GO:0051302">
    <property type="term" value="P:regulation of cell division"/>
    <property type="evidence" value="ECO:0007669"/>
    <property type="project" value="UniProtKB-ARBA"/>
</dbReference>
<dbReference type="InterPro" id="IPR010369">
    <property type="entry name" value="SOK"/>
</dbReference>
<keyword evidence="4" id="KW-0132">Cell division</keyword>
<keyword evidence="6" id="KW-0131">Cell cycle</keyword>
<evidence type="ECO:0000256" key="6">
    <source>
        <dbReference type="ARBA" id="ARBA00023306"/>
    </source>
</evidence>
<feature type="region of interest" description="Disordered" evidence="9">
    <location>
        <begin position="174"/>
        <end position="203"/>
    </location>
</feature>
<dbReference type="Proteomes" id="UP000734854">
    <property type="component" value="Unassembled WGS sequence"/>
</dbReference>
<evidence type="ECO:0000256" key="3">
    <source>
        <dbReference type="ARBA" id="ARBA00022475"/>
    </source>
</evidence>
<proteinExistence type="inferred from homology"/>
<feature type="compositionally biased region" description="Polar residues" evidence="9">
    <location>
        <begin position="444"/>
        <end position="469"/>
    </location>
</feature>
<keyword evidence="12" id="KW-1185">Reference proteome</keyword>
<evidence type="ECO:0000256" key="2">
    <source>
        <dbReference type="ARBA" id="ARBA00022473"/>
    </source>
</evidence>
<reference evidence="11 12" key="1">
    <citation type="submission" date="2020-08" db="EMBL/GenBank/DDBJ databases">
        <title>Plant Genome Project.</title>
        <authorList>
            <person name="Zhang R.-G."/>
        </authorList>
    </citation>
    <scope>NUCLEOTIDE SEQUENCE [LARGE SCALE GENOMIC DNA]</scope>
    <source>
        <tissue evidence="11">Rhizome</tissue>
    </source>
</reference>
<keyword evidence="3" id="KW-1003">Cell membrane</keyword>
<feature type="region of interest" description="Disordered" evidence="9">
    <location>
        <begin position="220"/>
        <end position="245"/>
    </location>
</feature>
<dbReference type="EMBL" id="JACMSC010000006">
    <property type="protein sequence ID" value="KAG6516930.1"/>
    <property type="molecule type" value="Genomic_DNA"/>
</dbReference>
<evidence type="ECO:0000256" key="5">
    <source>
        <dbReference type="ARBA" id="ARBA00023136"/>
    </source>
</evidence>
<feature type="region of interest" description="Disordered" evidence="9">
    <location>
        <begin position="420"/>
        <end position="469"/>
    </location>
</feature>
<dbReference type="InterPro" id="IPR021182">
    <property type="entry name" value="SOK_magnoliopsida"/>
</dbReference>
<dbReference type="GO" id="GO:0090708">
    <property type="term" value="P:specification of plant organ axis polarity"/>
    <property type="evidence" value="ECO:0007669"/>
    <property type="project" value="UniProtKB-ARBA"/>
</dbReference>
<evidence type="ECO:0000313" key="11">
    <source>
        <dbReference type="EMBL" id="KAG6516930.1"/>
    </source>
</evidence>
<dbReference type="GO" id="GO:2000067">
    <property type="term" value="P:regulation of root morphogenesis"/>
    <property type="evidence" value="ECO:0007669"/>
    <property type="project" value="UniProtKB-ARBA"/>
</dbReference>
<comment type="caution">
    <text evidence="11">The sequence shown here is derived from an EMBL/GenBank/DDBJ whole genome shotgun (WGS) entry which is preliminary data.</text>
</comment>
<keyword evidence="2" id="KW-0217">Developmental protein</keyword>
<evidence type="ECO:0000256" key="9">
    <source>
        <dbReference type="SAM" id="MobiDB-lite"/>
    </source>
</evidence>
<feature type="domain" description="SOSEKI DIX-like" evidence="10">
    <location>
        <begin position="36"/>
        <end position="117"/>
    </location>
</feature>
<comment type="subunit">
    <text evidence="8">Homodimer. Forms long polymer filaments with other SOKs proteins polymers (e.g. SOK1, SOK2, SOK3 and SOK4) crucial for polar localization and biological activity. Binds to ANGUSTIFOLIA (AN).</text>
</comment>
<feature type="compositionally biased region" description="Basic and acidic residues" evidence="9">
    <location>
        <begin position="267"/>
        <end position="280"/>
    </location>
</feature>
<sequence length="508" mass="57236">MEARMRRYAPRSSPERTKVWTEPPAKHQLQQQGKRVPVVYYLCRNRHLEHPHFVEVPLSSPDGLFLRDVIDKLNAQRGKRMAAMSYKNGFVWHDLSEDDLILPAHGNEYVLKGSEILDQTPPDRRDRDSSNAKIQNMKNNSVQEPPISCKNQEASFLPSSAEVLIKVAKLPSPLLIQPPPPPQEDDPSSSIHVSPEPGRRTSLLHEISSPKPAELRIQKPFVSQDASTQTEDRGGRRNGLNTRIMGVSTDDKPLEVRYNRRQSELTMRSNEESEIVKEESLPSSTVSSSAKTNTLESLIREEVSLRNNYKNGEAEEVFLSTGSKFRATNMLMHMFTCGSISVKDHYGIGFAADYKPRLSDAKFTSPMPSTSVALQEISFLPESQRAIVPRLNKKQHFSGSMIETNKFKERRLEGVPKLKRSSSFNEDRSYDMPCSTMESEKIGDSSQPKYPSRASKNISNMSSMFDDNATKISPVSDARKSSAWMDIPRLTSGARVIIVSRSDDNEDL</sequence>
<dbReference type="PANTHER" id="PTHR31083:SF6">
    <property type="entry name" value="PROTEIN SOSEKI 3"/>
    <property type="match status" value="1"/>
</dbReference>
<dbReference type="PANTHER" id="PTHR31083">
    <property type="entry name" value="UPSTREAM OF FLC PROTEIN (DUF966)"/>
    <property type="match status" value="1"/>
</dbReference>
<accession>A0A8J5H648</accession>